<evidence type="ECO:0000259" key="1">
    <source>
        <dbReference type="Pfam" id="PF00248"/>
    </source>
</evidence>
<dbReference type="EMBL" id="RBCJ01000001">
    <property type="protein sequence ID" value="RKN83018.1"/>
    <property type="molecule type" value="Genomic_DNA"/>
</dbReference>
<dbReference type="CDD" id="cd19092">
    <property type="entry name" value="AKR_BsYcsN_EcYdhF-like"/>
    <property type="match status" value="1"/>
</dbReference>
<dbReference type="Gene3D" id="3.20.20.100">
    <property type="entry name" value="NADP-dependent oxidoreductase domain"/>
    <property type="match status" value="1"/>
</dbReference>
<dbReference type="SUPFAM" id="SSF51430">
    <property type="entry name" value="NAD(P)-linked oxidoreductase"/>
    <property type="match status" value="1"/>
</dbReference>
<gene>
    <name evidence="2" type="ORF">D7Z94_04030</name>
</gene>
<sequence>MENTTKNSRIIAGAMTWGQWGKQLSKNEIADLIHHCLEVGITTFDHADIYGGYTNETDFGQGFAQSGITRNKIQLITKCGIQYVCDARKNRIKHYDYSSDYIVWSAEQSLKNLRTDYVDLFLLHRPSPLMHPDEIADAIGKLKKEGKIKEFGVSNFTPAQIAMLETGIPVSANQVEFSLTAEGVMYDGTLDDCLANQRMAMSWSPLGSYFKEINDQTERIKSAVMSMLEKYSATEDQLLLAWIMAHPANVHPVVGTTTKKRLEDANKASEIQLDLEDWFILLEASQGHKVP</sequence>
<accession>A0A3B0CE22</accession>
<dbReference type="PRINTS" id="PR00069">
    <property type="entry name" value="ALDKETRDTASE"/>
</dbReference>
<dbReference type="InterPro" id="IPR036812">
    <property type="entry name" value="NAD(P)_OxRdtase_dom_sf"/>
</dbReference>
<protein>
    <submittedName>
        <fullName evidence="2">Aldo/keto reductase</fullName>
    </submittedName>
</protein>
<dbReference type="PANTHER" id="PTHR43364">
    <property type="entry name" value="NADH-SPECIFIC METHYLGLYOXAL REDUCTASE-RELATED"/>
    <property type="match status" value="1"/>
</dbReference>
<evidence type="ECO:0000313" key="3">
    <source>
        <dbReference type="Proteomes" id="UP000276603"/>
    </source>
</evidence>
<dbReference type="InterPro" id="IPR023210">
    <property type="entry name" value="NADP_OxRdtase_dom"/>
</dbReference>
<dbReference type="Proteomes" id="UP000276603">
    <property type="component" value="Unassembled WGS sequence"/>
</dbReference>
<keyword evidence="3" id="KW-1185">Reference proteome</keyword>
<dbReference type="GO" id="GO:0005829">
    <property type="term" value="C:cytosol"/>
    <property type="evidence" value="ECO:0007669"/>
    <property type="project" value="TreeGrafter"/>
</dbReference>
<feature type="domain" description="NADP-dependent oxidoreductase" evidence="1">
    <location>
        <begin position="9"/>
        <end position="278"/>
    </location>
</feature>
<name>A0A3B0CE22_9FLAO</name>
<comment type="caution">
    <text evidence="2">The sequence shown here is derived from an EMBL/GenBank/DDBJ whole genome shotgun (WGS) entry which is preliminary data.</text>
</comment>
<dbReference type="PANTHER" id="PTHR43364:SF1">
    <property type="entry name" value="OXIDOREDUCTASE YDHF"/>
    <property type="match status" value="1"/>
</dbReference>
<dbReference type="InterPro" id="IPR020471">
    <property type="entry name" value="AKR"/>
</dbReference>
<dbReference type="AlphaFoldDB" id="A0A3B0CE22"/>
<organism evidence="2 3">
    <name type="scientific">Ulvibacterium marinum</name>
    <dbReference type="NCBI Taxonomy" id="2419782"/>
    <lineage>
        <taxon>Bacteria</taxon>
        <taxon>Pseudomonadati</taxon>
        <taxon>Bacteroidota</taxon>
        <taxon>Flavobacteriia</taxon>
        <taxon>Flavobacteriales</taxon>
        <taxon>Flavobacteriaceae</taxon>
        <taxon>Ulvibacterium</taxon>
    </lineage>
</organism>
<dbReference type="InterPro" id="IPR050523">
    <property type="entry name" value="AKR_Detox_Biosynth"/>
</dbReference>
<dbReference type="RefSeq" id="WP_120710225.1">
    <property type="nucleotide sequence ID" value="NZ_RBCJ01000001.1"/>
</dbReference>
<dbReference type="OrthoDB" id="9773828at2"/>
<proteinExistence type="predicted"/>
<dbReference type="GO" id="GO:0016491">
    <property type="term" value="F:oxidoreductase activity"/>
    <property type="evidence" value="ECO:0007669"/>
    <property type="project" value="InterPro"/>
</dbReference>
<evidence type="ECO:0000313" key="2">
    <source>
        <dbReference type="EMBL" id="RKN83018.1"/>
    </source>
</evidence>
<reference evidence="2 3" key="1">
    <citation type="submission" date="2018-10" db="EMBL/GenBank/DDBJ databases">
        <title>Ulvibacterium marinum gen. nov., sp. nov., a novel marine bacterium of the family Flavobacteriaceae, isolated from a culture of the green alga Ulva prolifera.</title>
        <authorList>
            <person name="Zhang Z."/>
        </authorList>
    </citation>
    <scope>NUCLEOTIDE SEQUENCE [LARGE SCALE GENOMIC DNA]</scope>
    <source>
        <strain evidence="2 3">CCMM003</strain>
    </source>
</reference>
<dbReference type="Pfam" id="PF00248">
    <property type="entry name" value="Aldo_ket_red"/>
    <property type="match status" value="1"/>
</dbReference>